<dbReference type="SMART" id="SM00642">
    <property type="entry name" value="Aamy"/>
    <property type="match status" value="1"/>
</dbReference>
<dbReference type="Pfam" id="PF16657">
    <property type="entry name" value="Malt_amylase_C"/>
    <property type="match status" value="1"/>
</dbReference>
<gene>
    <name evidence="4" type="ORF">JZM24_05735</name>
</gene>
<dbReference type="InterPro" id="IPR045857">
    <property type="entry name" value="O16G_dom_2"/>
</dbReference>
<dbReference type="Gene3D" id="3.20.20.80">
    <property type="entry name" value="Glycosidases"/>
    <property type="match status" value="1"/>
</dbReference>
<dbReference type="InterPro" id="IPR016377">
    <property type="entry name" value="Sucrose_GGa_phosphorylase-rel"/>
</dbReference>
<keyword evidence="1" id="KW-0328">Glycosyltransferase</keyword>
<dbReference type="InterPro" id="IPR017853">
    <property type="entry name" value="GH"/>
</dbReference>
<dbReference type="PIRSF" id="PIRSF003059">
    <property type="entry name" value="Sucrose_phosphorylase"/>
    <property type="match status" value="1"/>
</dbReference>
<dbReference type="PANTHER" id="PTHR38784:SF1">
    <property type="entry name" value="SUCROSE PHOSPHORYLASE"/>
    <property type="match status" value="1"/>
</dbReference>
<evidence type="ECO:0000256" key="1">
    <source>
        <dbReference type="ARBA" id="ARBA00022676"/>
    </source>
</evidence>
<comment type="caution">
    <text evidence="4">The sequence shown here is derived from an EMBL/GenBank/DDBJ whole genome shotgun (WGS) entry which is preliminary data.</text>
</comment>
<dbReference type="Proteomes" id="UP000811282">
    <property type="component" value="Unassembled WGS sequence"/>
</dbReference>
<dbReference type="InterPro" id="IPR013780">
    <property type="entry name" value="Glyco_hydro_b"/>
</dbReference>
<dbReference type="Pfam" id="PF00128">
    <property type="entry name" value="Alpha-amylase"/>
    <property type="match status" value="1"/>
</dbReference>
<dbReference type="EMBL" id="JAFJYC010000001">
    <property type="protein sequence ID" value="MBT9431762.1"/>
    <property type="molecule type" value="Genomic_DNA"/>
</dbReference>
<accession>A0ABS5YAN4</accession>
<evidence type="ECO:0000259" key="3">
    <source>
        <dbReference type="SMART" id="SM00642"/>
    </source>
</evidence>
<dbReference type="InterPro" id="IPR032091">
    <property type="entry name" value="Malt_amylase-like_C"/>
</dbReference>
<dbReference type="Gene3D" id="3.90.400.10">
    <property type="entry name" value="Oligo-1,6-glucosidase, Domain 2"/>
    <property type="match status" value="1"/>
</dbReference>
<evidence type="ECO:0000313" key="5">
    <source>
        <dbReference type="Proteomes" id="UP000811282"/>
    </source>
</evidence>
<dbReference type="SUPFAM" id="SSF51445">
    <property type="entry name" value="(Trans)glycosidases"/>
    <property type="match status" value="1"/>
</dbReference>
<dbReference type="PANTHER" id="PTHR38784">
    <property type="entry name" value="SUCROSE PHOSPHORYLASE"/>
    <property type="match status" value="1"/>
</dbReference>
<dbReference type="Gene3D" id="2.60.40.1180">
    <property type="entry name" value="Golgi alpha-mannosidase II"/>
    <property type="match status" value="1"/>
</dbReference>
<keyword evidence="2" id="KW-0808">Transferase</keyword>
<proteinExistence type="predicted"/>
<sequence>MMEAITRLLTEIYPAALSQGQLDTIKSQISFAKSTPHQARKAHWDEDDVVLITYADQFMEAEKPTLNTFTTFFNHRLRTTFSLVHLLPFYPYSSDDGFSVIDYQQVNPIIGSWQQIGELNLTTRLMFDFVCNHMSAESRWVKGYLAGQQAYDAFFIALPPATDLASVTRPRTSPLFTPFTAQDGSTRYLWTTFSADQVDLNFTNPHVLIAVIGVLLHYLIQGADYIRLDAVGYLWKEVGTRCIHLPRPHLLVKLFRAICDEVAPGTVIITETNVPHQDNISYFDNGRDEAQMVYQFPLPPLVLHALHNGSSRALRHWAAGLEIGSGDTTFFNFLASHDGIGLNPLRGILPEAEIIRLVRDLESEGALVSYKQNTDGTTSPYEINVTYLDAINRREDSDETRLGRFILAHAILLAFPGVPAVYVQSILGSRNDYEGVKAAGHNRAVNREKYPLKNIEAMLDEQTSLRSRVFQALSALIRLRRRQQAFHPDAAMEVLEWDNALLAFYRRAAGQRLLCLFNLANKAVSCTLPDGEYRQLTAEGSVSGGPLTLAPYAFYWLEPLNDR</sequence>
<evidence type="ECO:0000313" key="4">
    <source>
        <dbReference type="EMBL" id="MBT9431762.1"/>
    </source>
</evidence>
<keyword evidence="5" id="KW-1185">Reference proteome</keyword>
<evidence type="ECO:0000256" key="2">
    <source>
        <dbReference type="ARBA" id="ARBA00022679"/>
    </source>
</evidence>
<name>A0ABS5YAN4_9GAMM</name>
<dbReference type="InterPro" id="IPR006047">
    <property type="entry name" value="GH13_cat_dom"/>
</dbReference>
<dbReference type="InterPro" id="IPR033746">
    <property type="entry name" value="GGa_phosphorylase"/>
</dbReference>
<dbReference type="CDD" id="cd11356">
    <property type="entry name" value="AmyAc_Sucrose_phosphorylase-like_1"/>
    <property type="match status" value="1"/>
</dbReference>
<protein>
    <submittedName>
        <fullName evidence="4">Alpha-glucosidase C-terminal domain-containing protein</fullName>
    </submittedName>
</protein>
<organism evidence="4 5">
    <name type="scientific">Candidatus Sodalis endolongispinus</name>
    <dbReference type="NCBI Taxonomy" id="2812662"/>
    <lineage>
        <taxon>Bacteria</taxon>
        <taxon>Pseudomonadati</taxon>
        <taxon>Pseudomonadota</taxon>
        <taxon>Gammaproteobacteria</taxon>
        <taxon>Enterobacterales</taxon>
        <taxon>Bruguierivoracaceae</taxon>
        <taxon>Sodalis</taxon>
    </lineage>
</organism>
<reference evidence="4 5" key="1">
    <citation type="journal article" date="2021" name="Genome Biol. Evol.">
        <title>The evolution of interdependence in a four-way mealybug symbiosis.</title>
        <authorList>
            <person name="Garber A.I."/>
            <person name="Kupper M."/>
            <person name="Laetsch D.R."/>
            <person name="Weldon S.R."/>
            <person name="Ladinsky M.S."/>
            <person name="Bjorkman P.J."/>
            <person name="McCutcheon J.P."/>
        </authorList>
    </citation>
    <scope>NUCLEOTIDE SEQUENCE [LARGE SCALE GENOMIC DNA]</scope>
    <source>
        <strain evidence="4">SOD</strain>
    </source>
</reference>
<feature type="domain" description="Glycosyl hydrolase family 13 catalytic" evidence="3">
    <location>
        <begin position="67"/>
        <end position="480"/>
    </location>
</feature>